<proteinExistence type="predicted"/>
<organism evidence="2 3">
    <name type="scientific">Trichoderma simmonsii</name>
    <dbReference type="NCBI Taxonomy" id="1491479"/>
    <lineage>
        <taxon>Eukaryota</taxon>
        <taxon>Fungi</taxon>
        <taxon>Dikarya</taxon>
        <taxon>Ascomycota</taxon>
        <taxon>Pezizomycotina</taxon>
        <taxon>Sordariomycetes</taxon>
        <taxon>Hypocreomycetidae</taxon>
        <taxon>Hypocreales</taxon>
        <taxon>Hypocreaceae</taxon>
        <taxon>Trichoderma</taxon>
    </lineage>
</organism>
<dbReference type="AlphaFoldDB" id="A0A8G0LEE9"/>
<evidence type="ECO:0000313" key="2">
    <source>
        <dbReference type="EMBL" id="QYS98150.1"/>
    </source>
</evidence>
<keyword evidence="3" id="KW-1185">Reference proteome</keyword>
<keyword evidence="1" id="KW-0812">Transmembrane</keyword>
<gene>
    <name evidence="2" type="ORF">H0G86_005346</name>
</gene>
<dbReference type="EMBL" id="CP075866">
    <property type="protein sequence ID" value="QYS98150.1"/>
    <property type="molecule type" value="Genomic_DNA"/>
</dbReference>
<protein>
    <submittedName>
        <fullName evidence="2">Uncharacterized protein</fullName>
    </submittedName>
</protein>
<feature type="transmembrane region" description="Helical" evidence="1">
    <location>
        <begin position="28"/>
        <end position="51"/>
    </location>
</feature>
<keyword evidence="1" id="KW-0472">Membrane</keyword>
<keyword evidence="1" id="KW-1133">Transmembrane helix</keyword>
<reference evidence="2 3" key="1">
    <citation type="journal article" date="2021" name="BMC Genomics">
        <title>Telomere-to-telomere genome assembly of asparaginase-producing Trichoderma simmonsii.</title>
        <authorList>
            <person name="Chung D."/>
            <person name="Kwon Y.M."/>
            <person name="Yang Y."/>
        </authorList>
    </citation>
    <scope>NUCLEOTIDE SEQUENCE [LARGE SCALE GENOMIC DNA]</scope>
    <source>
        <strain evidence="2 3">GH-Sj1</strain>
    </source>
</reference>
<evidence type="ECO:0000256" key="1">
    <source>
        <dbReference type="SAM" id="Phobius"/>
    </source>
</evidence>
<accession>A0A8G0LEE9</accession>
<dbReference type="Proteomes" id="UP000826661">
    <property type="component" value="Chromosome III"/>
</dbReference>
<sequence>MVVSIIIFITLDIVKTRYRVVSTLQVSVLLDFCFCVCFVLMMGILSIIGIACRKRKKERREGKREKVMLLGIDFLFYTGFGYLSDNVRGVYERDVACILLPYIYTQVQLHSLMYGEKHEFGRASMLIAC</sequence>
<name>A0A8G0LEE9_9HYPO</name>
<evidence type="ECO:0000313" key="3">
    <source>
        <dbReference type="Proteomes" id="UP000826661"/>
    </source>
</evidence>